<keyword evidence="2" id="KW-0012">Acyltransferase</keyword>
<name>A0A1J7IMR8_9PEZI</name>
<accession>A0A1J7IMR8</accession>
<evidence type="ECO:0000313" key="3">
    <source>
        <dbReference type="Proteomes" id="UP000182658"/>
    </source>
</evidence>
<keyword evidence="3" id="KW-1185">Reference proteome</keyword>
<organism evidence="2 3">
    <name type="scientific">Coniochaeta ligniaria NRRL 30616</name>
    <dbReference type="NCBI Taxonomy" id="1408157"/>
    <lineage>
        <taxon>Eukaryota</taxon>
        <taxon>Fungi</taxon>
        <taxon>Dikarya</taxon>
        <taxon>Ascomycota</taxon>
        <taxon>Pezizomycotina</taxon>
        <taxon>Sordariomycetes</taxon>
        <taxon>Sordariomycetidae</taxon>
        <taxon>Coniochaetales</taxon>
        <taxon>Coniochaetaceae</taxon>
        <taxon>Coniochaeta</taxon>
    </lineage>
</organism>
<reference evidence="2 3" key="1">
    <citation type="submission" date="2016-10" db="EMBL/GenBank/DDBJ databases">
        <title>Draft genome sequence of Coniochaeta ligniaria NRRL30616, a lignocellulolytic fungus for bioabatement of inhibitors in plant biomass hydrolysates.</title>
        <authorList>
            <consortium name="DOE Joint Genome Institute"/>
            <person name="Jimenez D.J."/>
            <person name="Hector R.E."/>
            <person name="Riley R."/>
            <person name="Sun H."/>
            <person name="Grigoriev I.V."/>
            <person name="Van Elsas J.D."/>
            <person name="Nichols N.N."/>
        </authorList>
    </citation>
    <scope>NUCLEOTIDE SEQUENCE [LARGE SCALE GENOMIC DNA]</scope>
    <source>
        <strain evidence="2 3">NRRL 30616</strain>
    </source>
</reference>
<dbReference type="EMBL" id="KV875098">
    <property type="protein sequence ID" value="OIW28879.1"/>
    <property type="molecule type" value="Genomic_DNA"/>
</dbReference>
<proteinExistence type="predicted"/>
<dbReference type="SUPFAM" id="SSF55729">
    <property type="entry name" value="Acyl-CoA N-acyltransferases (Nat)"/>
    <property type="match status" value="1"/>
</dbReference>
<dbReference type="PANTHER" id="PTHR43415:SF3">
    <property type="entry name" value="GNAT-FAMILY ACETYLTRANSFERASE"/>
    <property type="match status" value="1"/>
</dbReference>
<dbReference type="Pfam" id="PF00583">
    <property type="entry name" value="Acetyltransf_1"/>
    <property type="match status" value="1"/>
</dbReference>
<dbReference type="GO" id="GO:0016747">
    <property type="term" value="F:acyltransferase activity, transferring groups other than amino-acyl groups"/>
    <property type="evidence" value="ECO:0007669"/>
    <property type="project" value="InterPro"/>
</dbReference>
<feature type="domain" description="N-acetyltransferase" evidence="1">
    <location>
        <begin position="57"/>
        <end position="203"/>
    </location>
</feature>
<dbReference type="Gene3D" id="3.40.630.30">
    <property type="match status" value="1"/>
</dbReference>
<dbReference type="InterPro" id="IPR016181">
    <property type="entry name" value="Acyl_CoA_acyltransferase"/>
</dbReference>
<dbReference type="AlphaFoldDB" id="A0A1J7IMR8"/>
<protein>
    <submittedName>
        <fullName evidence="2">Acyl-CoA N-acyltransferase</fullName>
    </submittedName>
</protein>
<dbReference type="Proteomes" id="UP000182658">
    <property type="component" value="Unassembled WGS sequence"/>
</dbReference>
<dbReference type="PANTHER" id="PTHR43415">
    <property type="entry name" value="SPERMIDINE N(1)-ACETYLTRANSFERASE"/>
    <property type="match status" value="1"/>
</dbReference>
<dbReference type="InParanoid" id="A0A1J7IMR8"/>
<evidence type="ECO:0000313" key="2">
    <source>
        <dbReference type="EMBL" id="OIW28879.1"/>
    </source>
</evidence>
<sequence>MGVEHPDDLRFAFRSERLVFRALEDNDDDKKFIFDLNNDPISAGMGSLAVLKPASMAEFEKATEAAKTCRLFVVACLPPFVKDADGKDTETRMAPRNVTTGRLRDATPIGFVAVWPGGKLEIFGQHRCGSLSVGLLTPFTGKKYGGDVINWTLDWAFRRANLHRVELAVMGINANAIKLYRSLGFVEEGRDREAAVFDRKWVDLIRFGMLEGEWEKLRGITSD</sequence>
<keyword evidence="2" id="KW-0808">Transferase</keyword>
<dbReference type="OrthoDB" id="64477at2759"/>
<dbReference type="PROSITE" id="PS51186">
    <property type="entry name" value="GNAT"/>
    <property type="match status" value="1"/>
</dbReference>
<gene>
    <name evidence="2" type="ORF">CONLIGDRAFT_397050</name>
</gene>
<evidence type="ECO:0000259" key="1">
    <source>
        <dbReference type="PROSITE" id="PS51186"/>
    </source>
</evidence>
<dbReference type="InterPro" id="IPR000182">
    <property type="entry name" value="GNAT_dom"/>
</dbReference>